<dbReference type="SUPFAM" id="SSF56925">
    <property type="entry name" value="OMPA-like"/>
    <property type="match status" value="1"/>
</dbReference>
<feature type="signal peptide" evidence="1">
    <location>
        <begin position="1"/>
        <end position="19"/>
    </location>
</feature>
<dbReference type="EMBL" id="BMFG01000007">
    <property type="protein sequence ID" value="GGD29732.1"/>
    <property type="molecule type" value="Genomic_DNA"/>
</dbReference>
<proteinExistence type="predicted"/>
<sequence length="218" mass="23946">MKKILLSVVALMAFGLSNAQEVSYGVKGGLNLSNLTGDVEDSKSLFGAHVGAFAEIKITDKFSVQPELLFSMQGAKQEFTYFESFEGFTIEETEQTTIKLGYLNLPIMAKFYATENFSLEAGPQIGFLLSAKVDFEYTYRETFEGVTEVETESGSVDIKDEVKSIDFGFGFGAAYKFTENLSVGARYTLGLSSIAKDFEGESADIKNNVLQVSIGYKF</sequence>
<organism evidence="3 4">
    <name type="scientific">Flavobacterium orientale</name>
    <dbReference type="NCBI Taxonomy" id="1756020"/>
    <lineage>
        <taxon>Bacteria</taxon>
        <taxon>Pseudomonadati</taxon>
        <taxon>Bacteroidota</taxon>
        <taxon>Flavobacteriia</taxon>
        <taxon>Flavobacteriales</taxon>
        <taxon>Flavobacteriaceae</taxon>
        <taxon>Flavobacterium</taxon>
    </lineage>
</organism>
<evidence type="ECO:0000313" key="4">
    <source>
        <dbReference type="Proteomes" id="UP000625735"/>
    </source>
</evidence>
<feature type="chain" id="PRO_5037999946" description="Outer membrane protein beta-barrel domain-containing protein" evidence="1">
    <location>
        <begin position="20"/>
        <end position="218"/>
    </location>
</feature>
<reference evidence="3" key="1">
    <citation type="journal article" date="2014" name="Int. J. Syst. Evol. Microbiol.">
        <title>Complete genome sequence of Corynebacterium casei LMG S-19264T (=DSM 44701T), isolated from a smear-ripened cheese.</title>
        <authorList>
            <consortium name="US DOE Joint Genome Institute (JGI-PGF)"/>
            <person name="Walter F."/>
            <person name="Albersmeier A."/>
            <person name="Kalinowski J."/>
            <person name="Ruckert C."/>
        </authorList>
    </citation>
    <scope>NUCLEOTIDE SEQUENCE</scope>
    <source>
        <strain evidence="3">CGMCC 1.12506</strain>
    </source>
</reference>
<dbReference type="Proteomes" id="UP000625735">
    <property type="component" value="Unassembled WGS sequence"/>
</dbReference>
<gene>
    <name evidence="3" type="ORF">GCM10011343_19930</name>
</gene>
<dbReference type="AlphaFoldDB" id="A0A916Y3H1"/>
<feature type="domain" description="Outer membrane protein beta-barrel" evidence="2">
    <location>
        <begin position="18"/>
        <end position="194"/>
    </location>
</feature>
<keyword evidence="1" id="KW-0732">Signal</keyword>
<dbReference type="InterPro" id="IPR011250">
    <property type="entry name" value="OMP/PagP_B-barrel"/>
</dbReference>
<comment type="caution">
    <text evidence="3">The sequence shown here is derived from an EMBL/GenBank/DDBJ whole genome shotgun (WGS) entry which is preliminary data.</text>
</comment>
<protein>
    <recommendedName>
        <fullName evidence="2">Outer membrane protein beta-barrel domain-containing protein</fullName>
    </recommendedName>
</protein>
<evidence type="ECO:0000256" key="1">
    <source>
        <dbReference type="SAM" id="SignalP"/>
    </source>
</evidence>
<evidence type="ECO:0000259" key="2">
    <source>
        <dbReference type="Pfam" id="PF13568"/>
    </source>
</evidence>
<dbReference type="InterPro" id="IPR025665">
    <property type="entry name" value="Beta-barrel_OMP_2"/>
</dbReference>
<evidence type="ECO:0000313" key="3">
    <source>
        <dbReference type="EMBL" id="GGD29732.1"/>
    </source>
</evidence>
<accession>A0A916Y3H1</accession>
<dbReference type="Pfam" id="PF13568">
    <property type="entry name" value="OMP_b-brl_2"/>
    <property type="match status" value="1"/>
</dbReference>
<dbReference type="Gene3D" id="2.40.160.60">
    <property type="entry name" value="Outer membrane protein transport protein (OMPP1/FadL/TodX)"/>
    <property type="match status" value="1"/>
</dbReference>
<keyword evidence="4" id="KW-1185">Reference proteome</keyword>
<reference evidence="3" key="2">
    <citation type="submission" date="2020-09" db="EMBL/GenBank/DDBJ databases">
        <authorList>
            <person name="Sun Q."/>
            <person name="Zhou Y."/>
        </authorList>
    </citation>
    <scope>NUCLEOTIDE SEQUENCE</scope>
    <source>
        <strain evidence="3">CGMCC 1.12506</strain>
    </source>
</reference>
<dbReference type="RefSeq" id="WP_188362418.1">
    <property type="nucleotide sequence ID" value="NZ_BMFG01000007.1"/>
</dbReference>
<name>A0A916Y3H1_9FLAO</name>